<dbReference type="RefSeq" id="WP_093395002.1">
    <property type="nucleotide sequence ID" value="NZ_LT629736.1"/>
</dbReference>
<dbReference type="OrthoDB" id="3902805at2"/>
<organism evidence="3 4">
    <name type="scientific">Halopseudomonas xinjiangensis</name>
    <dbReference type="NCBI Taxonomy" id="487184"/>
    <lineage>
        <taxon>Bacteria</taxon>
        <taxon>Pseudomonadati</taxon>
        <taxon>Pseudomonadota</taxon>
        <taxon>Gammaproteobacteria</taxon>
        <taxon>Pseudomonadales</taxon>
        <taxon>Pseudomonadaceae</taxon>
        <taxon>Halopseudomonas</taxon>
    </lineage>
</organism>
<dbReference type="Gene3D" id="1.50.10.10">
    <property type="match status" value="1"/>
</dbReference>
<dbReference type="EMBL" id="LT629736">
    <property type="protein sequence ID" value="SDS88396.1"/>
    <property type="molecule type" value="Genomic_DNA"/>
</dbReference>
<dbReference type="GO" id="GO:0004553">
    <property type="term" value="F:hydrolase activity, hydrolyzing O-glycosyl compounds"/>
    <property type="evidence" value="ECO:0007669"/>
    <property type="project" value="UniProtKB-ARBA"/>
</dbReference>
<dbReference type="PANTHER" id="PTHR31616:SF0">
    <property type="entry name" value="GLUCAN 1,4-ALPHA-GLUCOSIDASE"/>
    <property type="match status" value="1"/>
</dbReference>
<dbReference type="PANTHER" id="PTHR31616">
    <property type="entry name" value="TREHALASE"/>
    <property type="match status" value="1"/>
</dbReference>
<proteinExistence type="predicted"/>
<dbReference type="GO" id="GO:0005975">
    <property type="term" value="P:carbohydrate metabolic process"/>
    <property type="evidence" value="ECO:0007669"/>
    <property type="project" value="InterPro"/>
</dbReference>
<dbReference type="InterPro" id="IPR045582">
    <property type="entry name" value="Trehalase-like_N"/>
</dbReference>
<dbReference type="SUPFAM" id="SSF48208">
    <property type="entry name" value="Six-hairpin glycosidases"/>
    <property type="match status" value="1"/>
</dbReference>
<keyword evidence="4" id="KW-1185">Reference proteome</keyword>
<dbReference type="Proteomes" id="UP000243207">
    <property type="component" value="Chromosome I"/>
</dbReference>
<dbReference type="InterPro" id="IPR012341">
    <property type="entry name" value="6hp_glycosidase-like_sf"/>
</dbReference>
<dbReference type="STRING" id="487184.SAMN05216421_2396"/>
<protein>
    <submittedName>
        <fullName evidence="3">Glucoamylase (Glucan-1,4-alpha-glucosidase), GH15 family</fullName>
    </submittedName>
</protein>
<dbReference type="InterPro" id="IPR011613">
    <property type="entry name" value="GH15-like"/>
</dbReference>
<evidence type="ECO:0000313" key="3">
    <source>
        <dbReference type="EMBL" id="SDS88396.1"/>
    </source>
</evidence>
<dbReference type="InterPro" id="IPR008928">
    <property type="entry name" value="6-hairpin_glycosidase_sf"/>
</dbReference>
<dbReference type="Pfam" id="PF19291">
    <property type="entry name" value="TREH_N"/>
    <property type="match status" value="1"/>
</dbReference>
<feature type="domain" description="Trehalase-like N-terminal" evidence="2">
    <location>
        <begin position="4"/>
        <end position="150"/>
    </location>
</feature>
<evidence type="ECO:0000259" key="1">
    <source>
        <dbReference type="Pfam" id="PF00723"/>
    </source>
</evidence>
<evidence type="ECO:0000313" key="4">
    <source>
        <dbReference type="Proteomes" id="UP000243207"/>
    </source>
</evidence>
<evidence type="ECO:0000259" key="2">
    <source>
        <dbReference type="Pfam" id="PF19291"/>
    </source>
</evidence>
<name>A0A1H1VVW9_9GAMM</name>
<reference evidence="4" key="1">
    <citation type="submission" date="2016-10" db="EMBL/GenBank/DDBJ databases">
        <authorList>
            <person name="Varghese N."/>
            <person name="Submissions S."/>
        </authorList>
    </citation>
    <scope>NUCLEOTIDE SEQUENCE [LARGE SCALE GENOMIC DNA]</scope>
    <source>
        <strain evidence="4">NRRL B-51270</strain>
    </source>
</reference>
<accession>A0A1H1VVW9</accession>
<sequence>MPQAIRDHALIGDLRCAALVAKDGCIDWFCAPRFDSPACFTALLGEPKHGCWQLGPVDEVVEVDRRYIADTLVLQTEMGTAAGRIRITDLMPLGGDIGILRLVDGLAGEVDVRSVCTPSFHFGSCTTEPTVIEDGVMVANEDQRLILRSDCSLEIDGPSIVSQFRLKEGERRQFFLCHASAHDEPALNPEAQPALDGCVDWWRDWVSQCSYQGRWRDAVVRSLITLKALTHAPSGGIVAAPTTSLPEAPGGTANWDYRFCWIRDTVLALDVFLDSNYLGEAQAWRDWLLQLMERTRGEIRVLYDVAGQDTPAESELDWLPGYGGARPVRAGNAASEQHQLDVFGQLMDLLHSGRRSGMQTRADTWARQCELIDRVLRSWREPDEGIWELRGEPRHYTHSRVYAWVALDRSIRDAEAFGLPAPLEDWYAARDAIHHDVCTRGIDPTRGAFKQSYEEAIPDASLVMIPLLGFLPVDDERVQATLKWVREELCNGALVYRFPARQGYDGPEGAFLACSFWLIDTMLLEKRDAEAEALFERVLQLRNDVGLLAEEYHPEHGMLGNFPQALSHLALVKTAYFIDACTQAHRGGRPERFSYKPML</sequence>
<dbReference type="AlphaFoldDB" id="A0A1H1VVW9"/>
<dbReference type="Pfam" id="PF00723">
    <property type="entry name" value="Glyco_hydro_15"/>
    <property type="match status" value="1"/>
</dbReference>
<gene>
    <name evidence="3" type="ORF">SAMN05216421_2396</name>
</gene>
<feature type="domain" description="GH15-like" evidence="1">
    <location>
        <begin position="215"/>
        <end position="575"/>
    </location>
</feature>